<dbReference type="Proteomes" id="UP000638353">
    <property type="component" value="Unassembled WGS sequence"/>
</dbReference>
<evidence type="ECO:0000259" key="2">
    <source>
        <dbReference type="Pfam" id="PF13581"/>
    </source>
</evidence>
<feature type="domain" description="Histidine kinase/HSP90-like ATPase" evidence="2">
    <location>
        <begin position="16"/>
        <end position="119"/>
    </location>
</feature>
<evidence type="ECO:0000313" key="4">
    <source>
        <dbReference type="Proteomes" id="UP000638353"/>
    </source>
</evidence>
<gene>
    <name evidence="3" type="ORF">GCM10010334_78590</name>
</gene>
<dbReference type="CDD" id="cd16936">
    <property type="entry name" value="HATPase_RsbW-like"/>
    <property type="match status" value="1"/>
</dbReference>
<reference evidence="3" key="2">
    <citation type="submission" date="2020-09" db="EMBL/GenBank/DDBJ databases">
        <authorList>
            <person name="Sun Q."/>
            <person name="Ohkuma M."/>
        </authorList>
    </citation>
    <scope>NUCLEOTIDE SEQUENCE</scope>
    <source>
        <strain evidence="3">JCM 4637</strain>
    </source>
</reference>
<name>A0A918X836_9ACTN</name>
<comment type="caution">
    <text evidence="3">The sequence shown here is derived from an EMBL/GenBank/DDBJ whole genome shotgun (WGS) entry which is preliminary data.</text>
</comment>
<dbReference type="SUPFAM" id="SSF55874">
    <property type="entry name" value="ATPase domain of HSP90 chaperone/DNA topoisomerase II/histidine kinase"/>
    <property type="match status" value="1"/>
</dbReference>
<dbReference type="Gene3D" id="3.30.565.10">
    <property type="entry name" value="Histidine kinase-like ATPase, C-terminal domain"/>
    <property type="match status" value="1"/>
</dbReference>
<dbReference type="AlphaFoldDB" id="A0A918X836"/>
<dbReference type="Pfam" id="PF13581">
    <property type="entry name" value="HATPase_c_2"/>
    <property type="match status" value="1"/>
</dbReference>
<accession>A0A918X836</accession>
<dbReference type="GO" id="GO:0004674">
    <property type="term" value="F:protein serine/threonine kinase activity"/>
    <property type="evidence" value="ECO:0007669"/>
    <property type="project" value="UniProtKB-KW"/>
</dbReference>
<dbReference type="InterPro" id="IPR003594">
    <property type="entry name" value="HATPase_dom"/>
</dbReference>
<protein>
    <recommendedName>
        <fullName evidence="2">Histidine kinase/HSP90-like ATPase domain-containing protein</fullName>
    </recommendedName>
</protein>
<organism evidence="3 4">
    <name type="scientific">Streptomyces finlayi</name>
    <dbReference type="NCBI Taxonomy" id="67296"/>
    <lineage>
        <taxon>Bacteria</taxon>
        <taxon>Bacillati</taxon>
        <taxon>Actinomycetota</taxon>
        <taxon>Actinomycetes</taxon>
        <taxon>Kitasatosporales</taxon>
        <taxon>Streptomycetaceae</taxon>
        <taxon>Streptomyces</taxon>
    </lineage>
</organism>
<dbReference type="PANTHER" id="PTHR35526:SF3">
    <property type="entry name" value="ANTI-SIGMA-F FACTOR RSBW"/>
    <property type="match status" value="1"/>
</dbReference>
<keyword evidence="1" id="KW-0723">Serine/threonine-protein kinase</keyword>
<reference evidence="3" key="1">
    <citation type="journal article" date="2014" name="Int. J. Syst. Evol. Microbiol.">
        <title>Complete genome sequence of Corynebacterium casei LMG S-19264T (=DSM 44701T), isolated from a smear-ripened cheese.</title>
        <authorList>
            <consortium name="US DOE Joint Genome Institute (JGI-PGF)"/>
            <person name="Walter F."/>
            <person name="Albersmeier A."/>
            <person name="Kalinowski J."/>
            <person name="Ruckert C."/>
        </authorList>
    </citation>
    <scope>NUCLEOTIDE SEQUENCE</scope>
    <source>
        <strain evidence="3">JCM 4637</strain>
    </source>
</reference>
<keyword evidence="1" id="KW-0808">Transferase</keyword>
<dbReference type="EMBL" id="BMVC01000026">
    <property type="protein sequence ID" value="GHD17051.1"/>
    <property type="molecule type" value="Genomic_DNA"/>
</dbReference>
<proteinExistence type="predicted"/>
<sequence length="127" mass="13733">MVVLDSPQGAQGDSASARDAAAVYLAQHCPWADLDAVLLVVSELVTNAVRHTSGWWRLRLRVGPGQLVVDMEDSSREPPVPREPDFAGGGGFGWHMVQRLAGHVEVRPLPDGKRVRATWSRPADAAC</sequence>
<dbReference type="RefSeq" id="WP_229898548.1">
    <property type="nucleotide sequence ID" value="NZ_BMVC01000026.1"/>
</dbReference>
<evidence type="ECO:0000313" key="3">
    <source>
        <dbReference type="EMBL" id="GHD17051.1"/>
    </source>
</evidence>
<dbReference type="InterPro" id="IPR050267">
    <property type="entry name" value="Anti-sigma-factor_SerPK"/>
</dbReference>
<evidence type="ECO:0000256" key="1">
    <source>
        <dbReference type="ARBA" id="ARBA00022527"/>
    </source>
</evidence>
<keyword evidence="1" id="KW-0418">Kinase</keyword>
<dbReference type="PANTHER" id="PTHR35526">
    <property type="entry name" value="ANTI-SIGMA-F FACTOR RSBW-RELATED"/>
    <property type="match status" value="1"/>
</dbReference>
<dbReference type="InterPro" id="IPR036890">
    <property type="entry name" value="HATPase_C_sf"/>
</dbReference>